<protein>
    <submittedName>
        <fullName evidence="2">Uncharacterized protein</fullName>
    </submittedName>
</protein>
<keyword evidence="1" id="KW-0812">Transmembrane</keyword>
<evidence type="ECO:0000313" key="2">
    <source>
        <dbReference type="EMBL" id="KDS53217.1"/>
    </source>
</evidence>
<keyword evidence="1" id="KW-1133">Transmembrane helix</keyword>
<name>A0A069SNJ8_PHOVU</name>
<sequence length="57" mass="6426">MGCTEVMLRTSITFVCKMDVAVLLGFSVYASMGIVVNRDNPVKRVKDKYLFISMSIF</sequence>
<organism evidence="2 3">
    <name type="scientific">Phocaeicola vulgatus str. 3975 RP4</name>
    <dbReference type="NCBI Taxonomy" id="1339352"/>
    <lineage>
        <taxon>Bacteria</taxon>
        <taxon>Pseudomonadati</taxon>
        <taxon>Bacteroidota</taxon>
        <taxon>Bacteroidia</taxon>
        <taxon>Bacteroidales</taxon>
        <taxon>Bacteroidaceae</taxon>
        <taxon>Phocaeicola</taxon>
    </lineage>
</organism>
<feature type="transmembrane region" description="Helical" evidence="1">
    <location>
        <begin position="12"/>
        <end position="36"/>
    </location>
</feature>
<proteinExistence type="predicted"/>
<accession>A0A069SNJ8</accession>
<evidence type="ECO:0000256" key="1">
    <source>
        <dbReference type="SAM" id="Phobius"/>
    </source>
</evidence>
<keyword evidence="1" id="KW-0472">Membrane</keyword>
<evidence type="ECO:0000313" key="3">
    <source>
        <dbReference type="Proteomes" id="UP000027661"/>
    </source>
</evidence>
<dbReference type="EMBL" id="JNHM01000031">
    <property type="protein sequence ID" value="KDS53217.1"/>
    <property type="molecule type" value="Genomic_DNA"/>
</dbReference>
<gene>
    <name evidence="2" type="ORF">M099_2527</name>
</gene>
<reference evidence="2 3" key="1">
    <citation type="submission" date="2014-04" db="EMBL/GenBank/DDBJ databases">
        <authorList>
            <person name="Sears C."/>
            <person name="Carroll K."/>
            <person name="Sack B.R."/>
            <person name="Qadri F."/>
            <person name="Myers L.L."/>
            <person name="Chung G.-T."/>
            <person name="Escheverria P."/>
            <person name="Fraser C.M."/>
            <person name="Sadzewicz L."/>
            <person name="Shefchek K.A."/>
            <person name="Tallon L."/>
            <person name="Das S.P."/>
            <person name="Daugherty S."/>
            <person name="Mongodin E.F."/>
        </authorList>
    </citation>
    <scope>NUCLEOTIDE SEQUENCE [LARGE SCALE GENOMIC DNA]</scope>
    <source>
        <strain evidence="2 3">3975 RP4</strain>
    </source>
</reference>
<comment type="caution">
    <text evidence="2">The sequence shown here is derived from an EMBL/GenBank/DDBJ whole genome shotgun (WGS) entry which is preliminary data.</text>
</comment>
<dbReference type="Proteomes" id="UP000027661">
    <property type="component" value="Unassembled WGS sequence"/>
</dbReference>
<dbReference type="PATRIC" id="fig|1339352.3.peg.2426"/>
<dbReference type="AlphaFoldDB" id="A0A069SNJ8"/>